<evidence type="ECO:0000256" key="1">
    <source>
        <dbReference type="SAM" id="MobiDB-lite"/>
    </source>
</evidence>
<feature type="region of interest" description="Disordered" evidence="1">
    <location>
        <begin position="347"/>
        <end position="367"/>
    </location>
</feature>
<dbReference type="EMBL" id="BAAARN010000005">
    <property type="protein sequence ID" value="GAA2739733.1"/>
    <property type="molecule type" value="Genomic_DNA"/>
</dbReference>
<dbReference type="InterPro" id="IPR050789">
    <property type="entry name" value="Diverse_Enzym_Activities"/>
</dbReference>
<dbReference type="PANTHER" id="PTHR43283:SF7">
    <property type="entry name" value="BETA-LACTAMASE-RELATED DOMAIN-CONTAINING PROTEIN"/>
    <property type="match status" value="1"/>
</dbReference>
<organism evidence="3 4">
    <name type="scientific">Pedococcus aerophilus</name>
    <dbReference type="NCBI Taxonomy" id="436356"/>
    <lineage>
        <taxon>Bacteria</taxon>
        <taxon>Bacillati</taxon>
        <taxon>Actinomycetota</taxon>
        <taxon>Actinomycetes</taxon>
        <taxon>Micrococcales</taxon>
        <taxon>Intrasporangiaceae</taxon>
        <taxon>Pedococcus</taxon>
    </lineage>
</organism>
<dbReference type="Proteomes" id="UP001501326">
    <property type="component" value="Unassembled WGS sequence"/>
</dbReference>
<reference evidence="3 4" key="1">
    <citation type="journal article" date="2019" name="Int. J. Syst. Evol. Microbiol.">
        <title>The Global Catalogue of Microorganisms (GCM) 10K type strain sequencing project: providing services to taxonomists for standard genome sequencing and annotation.</title>
        <authorList>
            <consortium name="The Broad Institute Genomics Platform"/>
            <consortium name="The Broad Institute Genome Sequencing Center for Infectious Disease"/>
            <person name="Wu L."/>
            <person name="Ma J."/>
        </authorList>
    </citation>
    <scope>NUCLEOTIDE SEQUENCE [LARGE SCALE GENOMIC DNA]</scope>
    <source>
        <strain evidence="3 4">JCM 16378</strain>
    </source>
</reference>
<gene>
    <name evidence="3" type="ORF">GCM10009867_37000</name>
</gene>
<dbReference type="PANTHER" id="PTHR43283">
    <property type="entry name" value="BETA-LACTAMASE-RELATED"/>
    <property type="match status" value="1"/>
</dbReference>
<sequence>MPLPTSSPSAQHVDARGVLALLDALEAGGHDPHSLLVARHGHVIARGWWAPYSADRNQLVYSLSKSFTAATVGLLVDAGRVALEDKVFDLIPATEVPAGAEIHERFTRLTLGHCLTMATGHEVDAWTAAVGKAARTPSDDGTDPVLGAILANPPEQEPGTVWAYNQIATYLAGAVVRAVTGDGLLEFARPRLLDPLGAHDVRWHRTATGRELGFSGIHVGSDAILALAQTHLDAGRWDGEQLLSPEWVARAVAPSGLPNTEADPNPDWAQGYGCSFWNARHGYRGDGAYGQYAIVLPEEDIAIAITSEAVDMQAVLELVWAHLLPAVDRDGDAAADDDLADRLAALQVPTPASTGTGPDEASWTRAGDSTLPEAYGAASLSRSGAAYELVLDHDGTKAPITVGDGAWTESVLAVDGAELPVVAAGGWQEDGTFTADLRLIETPHSVQVRTHTDGTVTLGWREVPLHGPDPVNVAVRGPALPAQT</sequence>
<feature type="domain" description="Beta-lactamase-related" evidence="2">
    <location>
        <begin position="34"/>
        <end position="309"/>
    </location>
</feature>
<name>A0ABN3UW63_9MICO</name>
<comment type="caution">
    <text evidence="3">The sequence shown here is derived from an EMBL/GenBank/DDBJ whole genome shotgun (WGS) entry which is preliminary data.</text>
</comment>
<proteinExistence type="predicted"/>
<evidence type="ECO:0000313" key="3">
    <source>
        <dbReference type="EMBL" id="GAA2739733.1"/>
    </source>
</evidence>
<dbReference type="Gene3D" id="3.40.710.10">
    <property type="entry name" value="DD-peptidase/beta-lactamase superfamily"/>
    <property type="match status" value="1"/>
</dbReference>
<evidence type="ECO:0000259" key="2">
    <source>
        <dbReference type="Pfam" id="PF00144"/>
    </source>
</evidence>
<protein>
    <recommendedName>
        <fullName evidence="2">Beta-lactamase-related domain-containing protein</fullName>
    </recommendedName>
</protein>
<dbReference type="InterPro" id="IPR012338">
    <property type="entry name" value="Beta-lactam/transpept-like"/>
</dbReference>
<accession>A0ABN3UW63</accession>
<keyword evidence="4" id="KW-1185">Reference proteome</keyword>
<dbReference type="Pfam" id="PF00144">
    <property type="entry name" value="Beta-lactamase"/>
    <property type="match status" value="1"/>
</dbReference>
<dbReference type="InterPro" id="IPR001466">
    <property type="entry name" value="Beta-lactam-related"/>
</dbReference>
<dbReference type="SUPFAM" id="SSF56601">
    <property type="entry name" value="beta-lactamase/transpeptidase-like"/>
    <property type="match status" value="1"/>
</dbReference>
<dbReference type="RefSeq" id="WP_344196223.1">
    <property type="nucleotide sequence ID" value="NZ_BAAARN010000005.1"/>
</dbReference>
<evidence type="ECO:0000313" key="4">
    <source>
        <dbReference type="Proteomes" id="UP001501326"/>
    </source>
</evidence>